<gene>
    <name evidence="2" type="ORF">UW90_C0011G0012</name>
</gene>
<accession>A0A0G1L1P8</accession>
<dbReference type="AlphaFoldDB" id="A0A0G1L1P8"/>
<dbReference type="PIRSF" id="PIRSF005384">
    <property type="entry name" value="RpiB_LacA_B"/>
    <property type="match status" value="1"/>
</dbReference>
<dbReference type="Pfam" id="PF02502">
    <property type="entry name" value="LacAB_rpiB"/>
    <property type="match status" value="1"/>
</dbReference>
<dbReference type="SUPFAM" id="SSF89623">
    <property type="entry name" value="Ribose/Galactose isomerase RpiB/AlsB"/>
    <property type="match status" value="1"/>
</dbReference>
<dbReference type="GO" id="GO:0004751">
    <property type="term" value="F:ribose-5-phosphate isomerase activity"/>
    <property type="evidence" value="ECO:0007669"/>
    <property type="project" value="TreeGrafter"/>
</dbReference>
<dbReference type="EMBL" id="LCKD01000011">
    <property type="protein sequence ID" value="KKT89936.1"/>
    <property type="molecule type" value="Genomic_DNA"/>
</dbReference>
<dbReference type="InterPro" id="IPR003500">
    <property type="entry name" value="RpiB_LacA_LacB"/>
</dbReference>
<dbReference type="GO" id="GO:0019316">
    <property type="term" value="P:D-allose catabolic process"/>
    <property type="evidence" value="ECO:0007669"/>
    <property type="project" value="TreeGrafter"/>
</dbReference>
<sequence>MVYIGADHRGFHLKELIKHWLDDLGYEYEDLGAHELDANDDYTQYAKLVAERISINPEDRGIVICGSGVGVDITANRFPGVRAGLAIDADQIHSARNDDDINVLALAADEIPEDEAKHILETFLETEFSKEEKYLRRIEDMDEEIE</sequence>
<dbReference type="PANTHER" id="PTHR30345">
    <property type="entry name" value="RIBOSE-5-PHOSPHATE ISOMERASE B"/>
    <property type="match status" value="1"/>
</dbReference>
<name>A0A0G1L1P8_9BACT</name>
<dbReference type="PANTHER" id="PTHR30345:SF0">
    <property type="entry name" value="DNA DAMAGE-REPAIR_TOLERATION PROTEIN DRT102"/>
    <property type="match status" value="1"/>
</dbReference>
<reference evidence="2 3" key="1">
    <citation type="journal article" date="2015" name="Nature">
        <title>rRNA introns, odd ribosomes, and small enigmatic genomes across a large radiation of phyla.</title>
        <authorList>
            <person name="Brown C.T."/>
            <person name="Hug L.A."/>
            <person name="Thomas B.C."/>
            <person name="Sharon I."/>
            <person name="Castelle C.J."/>
            <person name="Singh A."/>
            <person name="Wilkins M.J."/>
            <person name="Williams K.H."/>
            <person name="Banfield J.F."/>
        </authorList>
    </citation>
    <scope>NUCLEOTIDE SEQUENCE [LARGE SCALE GENOMIC DNA]</scope>
</reference>
<evidence type="ECO:0000313" key="2">
    <source>
        <dbReference type="EMBL" id="KKT89936.1"/>
    </source>
</evidence>
<proteinExistence type="inferred from homology"/>
<evidence type="ECO:0008006" key="4">
    <source>
        <dbReference type="Google" id="ProtNLM"/>
    </source>
</evidence>
<dbReference type="NCBIfam" id="NF004051">
    <property type="entry name" value="PRK05571.1"/>
    <property type="match status" value="1"/>
</dbReference>
<evidence type="ECO:0000256" key="1">
    <source>
        <dbReference type="ARBA" id="ARBA00008754"/>
    </source>
</evidence>
<protein>
    <recommendedName>
        <fullName evidence="4">Ribose 5-phosphate isomerase B</fullName>
    </recommendedName>
</protein>
<dbReference type="Proteomes" id="UP000034368">
    <property type="component" value="Unassembled WGS sequence"/>
</dbReference>
<evidence type="ECO:0000313" key="3">
    <source>
        <dbReference type="Proteomes" id="UP000034368"/>
    </source>
</evidence>
<dbReference type="Gene3D" id="3.40.1400.10">
    <property type="entry name" value="Sugar-phosphate isomerase, RpiB/LacA/LacB"/>
    <property type="match status" value="1"/>
</dbReference>
<organism evidence="2 3">
    <name type="scientific">Candidatus Yanofskybacteria bacterium GW2011_GWB1_45_11</name>
    <dbReference type="NCBI Taxonomy" id="1619026"/>
    <lineage>
        <taxon>Bacteria</taxon>
        <taxon>Candidatus Yanofskyibacteriota</taxon>
    </lineage>
</organism>
<dbReference type="InterPro" id="IPR036569">
    <property type="entry name" value="RpiB_LacA_LacB_sf"/>
</dbReference>
<dbReference type="PATRIC" id="fig|1619026.3.peg.474"/>
<comment type="similarity">
    <text evidence="1">Belongs to the LacAB/RpiB family.</text>
</comment>
<dbReference type="GO" id="GO:0009052">
    <property type="term" value="P:pentose-phosphate shunt, non-oxidative branch"/>
    <property type="evidence" value="ECO:0007669"/>
    <property type="project" value="TreeGrafter"/>
</dbReference>
<dbReference type="NCBIfam" id="TIGR00689">
    <property type="entry name" value="rpiB_lacA_lacB"/>
    <property type="match status" value="1"/>
</dbReference>
<comment type="caution">
    <text evidence="2">The sequence shown here is derived from an EMBL/GenBank/DDBJ whole genome shotgun (WGS) entry which is preliminary data.</text>
</comment>